<dbReference type="Pfam" id="PF00300">
    <property type="entry name" value="His_Phos_1"/>
    <property type="match status" value="2"/>
</dbReference>
<dbReference type="SUPFAM" id="SSF53254">
    <property type="entry name" value="Phosphoglycerate mutase-like"/>
    <property type="match status" value="1"/>
</dbReference>
<dbReference type="GO" id="GO:0043456">
    <property type="term" value="P:regulation of pentose-phosphate shunt"/>
    <property type="evidence" value="ECO:0007669"/>
    <property type="project" value="TreeGrafter"/>
</dbReference>
<dbReference type="GO" id="GO:0045820">
    <property type="term" value="P:negative regulation of glycolytic process"/>
    <property type="evidence" value="ECO:0007669"/>
    <property type="project" value="TreeGrafter"/>
</dbReference>
<dbReference type="Gene3D" id="3.40.50.1240">
    <property type="entry name" value="Phosphoglycerate mutase-like"/>
    <property type="match status" value="1"/>
</dbReference>
<dbReference type="PANTHER" id="PTHR46517:SF1">
    <property type="entry name" value="FRUCTOSE-2,6-BISPHOSPHATASE TIGAR"/>
    <property type="match status" value="1"/>
</dbReference>
<dbReference type="InterPro" id="IPR029033">
    <property type="entry name" value="His_PPase_superfam"/>
</dbReference>
<reference evidence="4 5" key="1">
    <citation type="journal article" date="2019" name="Int. J. Syst. Evol. Microbiol.">
        <title>The Global Catalogue of Microorganisms (GCM) 10K type strain sequencing project: providing services to taxonomists for standard genome sequencing and annotation.</title>
        <authorList>
            <consortium name="The Broad Institute Genomics Platform"/>
            <consortium name="The Broad Institute Genome Sequencing Center for Infectious Disease"/>
            <person name="Wu L."/>
            <person name="Ma J."/>
        </authorList>
    </citation>
    <scope>NUCLEOTIDE SEQUENCE [LARGE SCALE GENOMIC DNA]</scope>
    <source>
        <strain evidence="4 5">JCM 16328</strain>
    </source>
</reference>
<feature type="active site" description="Proton donor/acceptor" evidence="2">
    <location>
        <position position="84"/>
    </location>
</feature>
<organism evidence="4 5">
    <name type="scientific">Natronoarchaeum mannanilyticum</name>
    <dbReference type="NCBI Taxonomy" id="926360"/>
    <lineage>
        <taxon>Archaea</taxon>
        <taxon>Methanobacteriati</taxon>
        <taxon>Methanobacteriota</taxon>
        <taxon>Stenosarchaea group</taxon>
        <taxon>Halobacteria</taxon>
        <taxon>Halobacteriales</taxon>
        <taxon>Natronoarchaeaceae</taxon>
    </lineage>
</organism>
<evidence type="ECO:0000256" key="2">
    <source>
        <dbReference type="PIRSR" id="PIRSR613078-1"/>
    </source>
</evidence>
<sequence>MGTVVLVRHGETDWNADRRIQGWAPAPLNDAGREQARALGEHVAARYDIDRIVASDLRRTTETTRELRRSLSDADVEFSRAWRERDFGVLQGLSYRKLFEGYPEFSVRKSGYPAAVARPEGGESWRDVYERVRDAWTELVDEVAEAGTASDPDSTSPRRAGDETVLVVSHGGPIHVVIGLLKGYDVVETIAEIDLGNCALTEVGVDADGVPTLQRECAASFLDADAES</sequence>
<dbReference type="CDD" id="cd07067">
    <property type="entry name" value="HP_PGM_like"/>
    <property type="match status" value="1"/>
</dbReference>
<protein>
    <submittedName>
        <fullName evidence="4">Histidine phosphatase family protein</fullName>
    </submittedName>
</protein>
<evidence type="ECO:0000256" key="3">
    <source>
        <dbReference type="PIRSR" id="PIRSR613078-2"/>
    </source>
</evidence>
<dbReference type="EMBL" id="BAAADV010000001">
    <property type="protein sequence ID" value="GAA0669363.1"/>
    <property type="molecule type" value="Genomic_DNA"/>
</dbReference>
<feature type="binding site" evidence="3">
    <location>
        <position position="59"/>
    </location>
    <ligand>
        <name>substrate</name>
    </ligand>
</feature>
<accession>A0AAV3T909</accession>
<evidence type="ECO:0000313" key="5">
    <source>
        <dbReference type="Proteomes" id="UP001500420"/>
    </source>
</evidence>
<feature type="binding site" evidence="3">
    <location>
        <begin position="8"/>
        <end position="15"/>
    </location>
    <ligand>
        <name>substrate</name>
    </ligand>
</feature>
<evidence type="ECO:0000313" key="4">
    <source>
        <dbReference type="EMBL" id="GAA0669363.1"/>
    </source>
</evidence>
<dbReference type="PANTHER" id="PTHR46517">
    <property type="entry name" value="FRUCTOSE-2,6-BISPHOSPHATASE TIGAR"/>
    <property type="match status" value="1"/>
</dbReference>
<dbReference type="SMART" id="SM00855">
    <property type="entry name" value="PGAM"/>
    <property type="match status" value="1"/>
</dbReference>
<gene>
    <name evidence="4" type="ORF">GCM10009020_14170</name>
</gene>
<keyword evidence="1" id="KW-0378">Hydrolase</keyword>
<feature type="active site" description="Tele-phosphohistidine intermediate" evidence="2">
    <location>
        <position position="9"/>
    </location>
</feature>
<keyword evidence="5" id="KW-1185">Reference proteome</keyword>
<dbReference type="InterPro" id="IPR001345">
    <property type="entry name" value="PG/BPGM_mutase_AS"/>
</dbReference>
<dbReference type="GO" id="GO:0005829">
    <property type="term" value="C:cytosol"/>
    <property type="evidence" value="ECO:0007669"/>
    <property type="project" value="TreeGrafter"/>
</dbReference>
<dbReference type="PROSITE" id="PS00175">
    <property type="entry name" value="PG_MUTASE"/>
    <property type="match status" value="1"/>
</dbReference>
<proteinExistence type="predicted"/>
<comment type="caution">
    <text evidence="4">The sequence shown here is derived from an EMBL/GenBank/DDBJ whole genome shotgun (WGS) entry which is preliminary data.</text>
</comment>
<name>A0AAV3T909_9EURY</name>
<dbReference type="AlphaFoldDB" id="A0AAV3T909"/>
<dbReference type="InterPro" id="IPR013078">
    <property type="entry name" value="His_Pase_superF_clade-1"/>
</dbReference>
<dbReference type="InterPro" id="IPR051695">
    <property type="entry name" value="Phosphoglycerate_Mutase"/>
</dbReference>
<evidence type="ECO:0000256" key="1">
    <source>
        <dbReference type="ARBA" id="ARBA00022801"/>
    </source>
</evidence>
<dbReference type="RefSeq" id="WP_343773236.1">
    <property type="nucleotide sequence ID" value="NZ_BAAADV010000001.1"/>
</dbReference>
<dbReference type="Proteomes" id="UP001500420">
    <property type="component" value="Unassembled WGS sequence"/>
</dbReference>
<dbReference type="GO" id="GO:0004331">
    <property type="term" value="F:fructose-2,6-bisphosphate 2-phosphatase activity"/>
    <property type="evidence" value="ECO:0007669"/>
    <property type="project" value="TreeGrafter"/>
</dbReference>